<dbReference type="SUPFAM" id="SSF48452">
    <property type="entry name" value="TPR-like"/>
    <property type="match status" value="1"/>
</dbReference>
<dbReference type="AlphaFoldDB" id="A0A0C9R9S0"/>
<feature type="compositionally biased region" description="Basic and acidic residues" evidence="2">
    <location>
        <begin position="117"/>
        <end position="141"/>
    </location>
</feature>
<dbReference type="InterPro" id="IPR011990">
    <property type="entry name" value="TPR-like_helical_dom_sf"/>
</dbReference>
<sequence>MEKNLDEMEIAPVIIEELEEGQMVDMDVDIDEFVEASALEIHEVETIEELPDPAVMTHADIDLELSEEDEGLDSVLSPEEEDKLTKQFLNGELTFTEYSSRMDHGIGLDPDSVEPGTSREKQSTADAIVTHEPDVQEEPQKRSKSKKRKRNLPLALKGLMGEANLRYARGETELATKMCMEIIRQVPSAPEPFHTLAMIYETEDPEKSLQFSLIAAHLSPKDADQWTRLANLSMDSGNTKQAVTCLTKAIQANPKDVSLYEARARLQEHFGEKKAFLKGYLKLIHQLGPEDGEDILTYGKMLTQRFIQDSCYDQALDAMDQIFTKCPKLVTLEEVNIMTELLITMKKFGKCLNILKEYTTLFVKYQDNSQEIIEVCEIPDEVVVDLKAKFLVTLVELGYIDKAEPLFPKLLDEEDPEVSGDLFLDVAEALMTKKEYRKSLKFLEPLVNSQNYSLAAVWLRYAESSVGCRDLKKALLAYEIVAKLSPQHMEAKLQLSTLYKVFGLHQRAIDVLQQDPNSEVLDPDVLYRRTILLLKSNKLEEFLRSGILLLSRHCVNLRNKEEMSSLTRPRVYHRLEKLHLHRLSRGQPLTDENCPTFLKNTRPNVEDEFNLFLRMCRVACELKKYGVLQRICFTALTSKRFEPKTPHIIYVSLLSCIYNNDSYYAFNLARDLVRDRKNENLWNLLNIVIQRADDTRHNRFIMRLLGREDIFNYLHVLHANNCLVSGTYKYALNDYVSLFKDGPSAMLALLIAVTFVQMSCQKFSGKKPRLVTQAFAFFKKYRDMRGKDMRQESNYNIARALHQLGLVASAAQFYKLVLEGERSDIIRDNEKLDLKREAAFNLHLIYMNSGNTELARIYLEAFIVV</sequence>
<dbReference type="OrthoDB" id="151490at2759"/>
<name>A0A0C9R9S0_9HYME</name>
<gene>
    <name evidence="3" type="primary">GTF3C3</name>
    <name evidence="5" type="synonym">LOC105263871</name>
    <name evidence="3" type="ORF">g.18979</name>
</gene>
<keyword evidence="4" id="KW-1185">Reference proteome</keyword>
<keyword evidence="1" id="KW-0802">TPR repeat</keyword>
<dbReference type="EMBL" id="GBYB01009677">
    <property type="protein sequence ID" value="JAG79444.1"/>
    <property type="molecule type" value="Transcribed_RNA"/>
</dbReference>
<dbReference type="GeneID" id="105263871"/>
<dbReference type="RefSeq" id="XP_011298657.1">
    <property type="nucleotide sequence ID" value="XM_011300355.1"/>
</dbReference>
<dbReference type="GO" id="GO:0006383">
    <property type="term" value="P:transcription by RNA polymerase III"/>
    <property type="evidence" value="ECO:0007669"/>
    <property type="project" value="InterPro"/>
</dbReference>
<feature type="repeat" description="TPR" evidence="1">
    <location>
        <begin position="223"/>
        <end position="256"/>
    </location>
</feature>
<reference evidence="5" key="2">
    <citation type="submission" date="2025-04" db="UniProtKB">
        <authorList>
            <consortium name="RefSeq"/>
        </authorList>
    </citation>
    <scope>IDENTIFICATION</scope>
    <source>
        <strain evidence="5">USDA-PBARC FA_bdor</strain>
        <tissue evidence="5">Whole organism</tissue>
    </source>
</reference>
<dbReference type="PANTHER" id="PTHR23082">
    <property type="entry name" value="TRANSCRIPTION INITIATION FACTOR IIIC TFIIIC , POLYPEPTIDE 3-RELATED"/>
    <property type="match status" value="1"/>
</dbReference>
<reference evidence="3" key="1">
    <citation type="submission" date="2015-01" db="EMBL/GenBank/DDBJ databases">
        <title>Transcriptome Assembly of Fopius arisanus.</title>
        <authorList>
            <person name="Geib S."/>
        </authorList>
    </citation>
    <scope>NUCLEOTIDE SEQUENCE</scope>
</reference>
<accession>A0A0C9R9S0</accession>
<dbReference type="GO" id="GO:0000127">
    <property type="term" value="C:transcription factor TFIIIC complex"/>
    <property type="evidence" value="ECO:0007669"/>
    <property type="project" value="TreeGrafter"/>
</dbReference>
<evidence type="ECO:0000256" key="2">
    <source>
        <dbReference type="SAM" id="MobiDB-lite"/>
    </source>
</evidence>
<dbReference type="PROSITE" id="PS50005">
    <property type="entry name" value="TPR"/>
    <property type="match status" value="1"/>
</dbReference>
<evidence type="ECO:0000313" key="5">
    <source>
        <dbReference type="RefSeq" id="XP_011298657.1"/>
    </source>
</evidence>
<dbReference type="InterPro" id="IPR039340">
    <property type="entry name" value="Tfc4/TFIIIC-102/Sfc4"/>
</dbReference>
<evidence type="ECO:0000313" key="4">
    <source>
        <dbReference type="Proteomes" id="UP000694866"/>
    </source>
</evidence>
<accession>A0A9R1SWY6</accession>
<dbReference type="Pfam" id="PF13181">
    <property type="entry name" value="TPR_8"/>
    <property type="match status" value="1"/>
</dbReference>
<protein>
    <submittedName>
        <fullName evidence="3">GTF3C3 protein</fullName>
    </submittedName>
    <submittedName>
        <fullName evidence="5">General transcription factor 3C polypeptide 3 isoform X2</fullName>
    </submittedName>
</protein>
<evidence type="ECO:0000256" key="1">
    <source>
        <dbReference type="PROSITE-ProRule" id="PRU00339"/>
    </source>
</evidence>
<feature type="region of interest" description="Disordered" evidence="2">
    <location>
        <begin position="102"/>
        <end position="151"/>
    </location>
</feature>
<dbReference type="InterPro" id="IPR019734">
    <property type="entry name" value="TPR_rpt"/>
</dbReference>
<evidence type="ECO:0000313" key="3">
    <source>
        <dbReference type="EMBL" id="JAG79444.1"/>
    </source>
</evidence>
<dbReference type="PANTHER" id="PTHR23082:SF0">
    <property type="entry name" value="GENERAL TRANSCRIPTION FACTOR 3C POLYPEPTIDE 3"/>
    <property type="match status" value="1"/>
</dbReference>
<dbReference type="Gene3D" id="1.25.40.10">
    <property type="entry name" value="Tetratricopeptide repeat domain"/>
    <property type="match status" value="2"/>
</dbReference>
<feature type="compositionally biased region" description="Basic residues" evidence="2">
    <location>
        <begin position="142"/>
        <end position="151"/>
    </location>
</feature>
<dbReference type="SMART" id="SM00028">
    <property type="entry name" value="TPR"/>
    <property type="match status" value="4"/>
</dbReference>
<organism evidence="3">
    <name type="scientific">Fopius arisanus</name>
    <dbReference type="NCBI Taxonomy" id="64838"/>
    <lineage>
        <taxon>Eukaryota</taxon>
        <taxon>Metazoa</taxon>
        <taxon>Ecdysozoa</taxon>
        <taxon>Arthropoda</taxon>
        <taxon>Hexapoda</taxon>
        <taxon>Insecta</taxon>
        <taxon>Pterygota</taxon>
        <taxon>Neoptera</taxon>
        <taxon>Endopterygota</taxon>
        <taxon>Hymenoptera</taxon>
        <taxon>Apocrita</taxon>
        <taxon>Ichneumonoidea</taxon>
        <taxon>Braconidae</taxon>
        <taxon>Opiinae</taxon>
        <taxon>Fopius</taxon>
    </lineage>
</organism>
<proteinExistence type="predicted"/>
<dbReference type="Proteomes" id="UP000694866">
    <property type="component" value="Unplaced"/>
</dbReference>